<organism evidence="2 3">
    <name type="scientific">Symbiodinium necroappetens</name>
    <dbReference type="NCBI Taxonomy" id="1628268"/>
    <lineage>
        <taxon>Eukaryota</taxon>
        <taxon>Sar</taxon>
        <taxon>Alveolata</taxon>
        <taxon>Dinophyceae</taxon>
        <taxon>Suessiales</taxon>
        <taxon>Symbiodiniaceae</taxon>
        <taxon>Symbiodinium</taxon>
    </lineage>
</organism>
<accession>A0A813AVZ2</accession>
<dbReference type="EMBL" id="CAJNJA010064314">
    <property type="protein sequence ID" value="CAE7882304.1"/>
    <property type="molecule type" value="Genomic_DNA"/>
</dbReference>
<evidence type="ECO:0000313" key="2">
    <source>
        <dbReference type="EMBL" id="CAE7882304.1"/>
    </source>
</evidence>
<dbReference type="AlphaFoldDB" id="A0A813AVZ2"/>
<name>A0A813AVZ2_9DINO</name>
<protein>
    <submittedName>
        <fullName evidence="2">PcbAB protein</fullName>
    </submittedName>
</protein>
<gene>
    <name evidence="2" type="primary">pcbAB</name>
    <name evidence="2" type="ORF">SNEC2469_LOCUS29019</name>
</gene>
<sequence>MLGAYQDSRPQGSEARKRARLGWPDLFVFAVYLFMAMPLPQIFDALTGGFAYPDRTWQSRSITEETNGWDQVYLENSHATSGHRWYLRMILCSKVYLVICDRLSLPPFLQVLLAALCSYFGPVNALNACELGAPKFVVFWLLRDCFVWTRWVACYGAFYVFCFHYLRGIVKFFSARLPSGPVWAAAATAFSMML</sequence>
<keyword evidence="3" id="KW-1185">Reference proteome</keyword>
<keyword evidence="1" id="KW-0812">Transmembrane</keyword>
<dbReference type="OrthoDB" id="418742at2759"/>
<comment type="caution">
    <text evidence="2">The sequence shown here is derived from an EMBL/GenBank/DDBJ whole genome shotgun (WGS) entry which is preliminary data.</text>
</comment>
<feature type="non-terminal residue" evidence="2">
    <location>
        <position position="194"/>
    </location>
</feature>
<keyword evidence="1" id="KW-1133">Transmembrane helix</keyword>
<feature type="transmembrane region" description="Helical" evidence="1">
    <location>
        <begin position="148"/>
        <end position="166"/>
    </location>
</feature>
<evidence type="ECO:0000313" key="3">
    <source>
        <dbReference type="Proteomes" id="UP000601435"/>
    </source>
</evidence>
<feature type="transmembrane region" description="Helical" evidence="1">
    <location>
        <begin position="21"/>
        <end position="43"/>
    </location>
</feature>
<proteinExistence type="predicted"/>
<reference evidence="2" key="1">
    <citation type="submission" date="2021-02" db="EMBL/GenBank/DDBJ databases">
        <authorList>
            <person name="Dougan E. K."/>
            <person name="Rhodes N."/>
            <person name="Thang M."/>
            <person name="Chan C."/>
        </authorList>
    </citation>
    <scope>NUCLEOTIDE SEQUENCE</scope>
</reference>
<keyword evidence="1" id="KW-0472">Membrane</keyword>
<evidence type="ECO:0000256" key="1">
    <source>
        <dbReference type="SAM" id="Phobius"/>
    </source>
</evidence>
<dbReference type="Proteomes" id="UP000601435">
    <property type="component" value="Unassembled WGS sequence"/>
</dbReference>